<name>A0ABS8PHW5_9PSEU</name>
<protein>
    <submittedName>
        <fullName evidence="3">Alpha/beta hydrolase</fullName>
    </submittedName>
</protein>
<keyword evidence="1" id="KW-0812">Transmembrane</keyword>
<accession>A0ABS8PHW5</accession>
<dbReference type="Pfam" id="PF00561">
    <property type="entry name" value="Abhydrolase_1"/>
    <property type="match status" value="1"/>
</dbReference>
<dbReference type="PANTHER" id="PTHR43689">
    <property type="entry name" value="HYDROLASE"/>
    <property type="match status" value="1"/>
</dbReference>
<dbReference type="InterPro" id="IPR029058">
    <property type="entry name" value="AB_hydrolase_fold"/>
</dbReference>
<gene>
    <name evidence="3" type="ORF">LQ327_29565</name>
</gene>
<keyword evidence="4" id="KW-1185">Reference proteome</keyword>
<dbReference type="InterPro" id="IPR000073">
    <property type="entry name" value="AB_hydrolase_1"/>
</dbReference>
<proteinExistence type="predicted"/>
<dbReference type="Proteomes" id="UP001199469">
    <property type="component" value="Unassembled WGS sequence"/>
</dbReference>
<keyword evidence="3" id="KW-0378">Hydrolase</keyword>
<sequence length="335" mass="35241">MRRRVLRWLRRTGIALVVVVLVVLSLAGLYLAWDDLAPVHVSTTVPGYTVDAAGVATHVEHWPAVHPSGQPPLVLVPGFAESTYVFSRLAPRLAADRDVYAYDVRGYGFTAHQEPYTLASDTDQLAGLLAALHLTRPIVVGHSLGAAIALSLALRDPGAVTGVVAANGDGTPYFGNDRTAAGGGGGVLRSLVTLPPLGPAVVTGVVRHRDPIRNLVASQCGPGCPTDDRAVDRWRAPFLAPGGVTALLAIGRQPLIGLTDDQERQVRVPTAVISSSEDTSFDHTQAVATAARLHTTLVADLPGARHLALLGEPDRFAAALRPQLTELASGVNPQR</sequence>
<comment type="caution">
    <text evidence="3">The sequence shown here is derived from an EMBL/GenBank/DDBJ whole genome shotgun (WGS) entry which is preliminary data.</text>
</comment>
<reference evidence="3 4" key="1">
    <citation type="submission" date="2021-11" db="EMBL/GenBank/DDBJ databases">
        <title>Draft genome sequence of Actinomycetospora sp. SF1 isolated from the rhizosphere soil.</title>
        <authorList>
            <person name="Duangmal K."/>
            <person name="Chantavorakit T."/>
        </authorList>
    </citation>
    <scope>NUCLEOTIDE SEQUENCE [LARGE SCALE GENOMIC DNA]</scope>
    <source>
        <strain evidence="3 4">TBRC 5722</strain>
    </source>
</reference>
<dbReference type="GO" id="GO:0016787">
    <property type="term" value="F:hydrolase activity"/>
    <property type="evidence" value="ECO:0007669"/>
    <property type="project" value="UniProtKB-KW"/>
</dbReference>
<evidence type="ECO:0000256" key="1">
    <source>
        <dbReference type="SAM" id="Phobius"/>
    </source>
</evidence>
<feature type="transmembrane region" description="Helical" evidence="1">
    <location>
        <begin position="12"/>
        <end position="33"/>
    </location>
</feature>
<dbReference type="Gene3D" id="3.40.50.1820">
    <property type="entry name" value="alpha/beta hydrolase"/>
    <property type="match status" value="1"/>
</dbReference>
<dbReference type="PANTHER" id="PTHR43689:SF8">
    <property type="entry name" value="ALPHA_BETA-HYDROLASES SUPERFAMILY PROTEIN"/>
    <property type="match status" value="1"/>
</dbReference>
<evidence type="ECO:0000259" key="2">
    <source>
        <dbReference type="Pfam" id="PF00561"/>
    </source>
</evidence>
<feature type="domain" description="AB hydrolase-1" evidence="2">
    <location>
        <begin position="71"/>
        <end position="168"/>
    </location>
</feature>
<evidence type="ECO:0000313" key="4">
    <source>
        <dbReference type="Proteomes" id="UP001199469"/>
    </source>
</evidence>
<organism evidence="3 4">
    <name type="scientific">Actinomycetospora endophytica</name>
    <dbReference type="NCBI Taxonomy" id="2291215"/>
    <lineage>
        <taxon>Bacteria</taxon>
        <taxon>Bacillati</taxon>
        <taxon>Actinomycetota</taxon>
        <taxon>Actinomycetes</taxon>
        <taxon>Pseudonocardiales</taxon>
        <taxon>Pseudonocardiaceae</taxon>
        <taxon>Actinomycetospora</taxon>
    </lineage>
</organism>
<dbReference type="EMBL" id="JAJNDB010000008">
    <property type="protein sequence ID" value="MCD2197527.1"/>
    <property type="molecule type" value="Genomic_DNA"/>
</dbReference>
<dbReference type="SUPFAM" id="SSF53474">
    <property type="entry name" value="alpha/beta-Hydrolases"/>
    <property type="match status" value="1"/>
</dbReference>
<keyword evidence="1" id="KW-0472">Membrane</keyword>
<keyword evidence="1" id="KW-1133">Transmembrane helix</keyword>
<dbReference type="RefSeq" id="WP_230739620.1">
    <property type="nucleotide sequence ID" value="NZ_JAJNDB010000008.1"/>
</dbReference>
<evidence type="ECO:0000313" key="3">
    <source>
        <dbReference type="EMBL" id="MCD2197527.1"/>
    </source>
</evidence>